<accession>A0A5J6TG75</accession>
<keyword evidence="2" id="KW-0808">Transferase</keyword>
<evidence type="ECO:0000313" key="4">
    <source>
        <dbReference type="EMBL" id="QFG09605.1"/>
    </source>
</evidence>
<protein>
    <submittedName>
        <fullName evidence="4">Methyltransferase</fullName>
    </submittedName>
</protein>
<keyword evidence="5" id="KW-1185">Reference proteome</keyword>
<organism evidence="4 5">
    <name type="scientific">Arthrobacter phage TripleJ</name>
    <dbReference type="NCBI Taxonomy" id="2599838"/>
    <lineage>
        <taxon>Viruses</taxon>
        <taxon>Duplodnaviria</taxon>
        <taxon>Heunggongvirae</taxon>
        <taxon>Uroviricota</taxon>
        <taxon>Caudoviricetes</taxon>
        <taxon>Triplejayvirus</taxon>
        <taxon>Triplejayvirus tripleJ</taxon>
    </lineage>
</organism>
<name>A0A5J6TG75_9CAUD</name>
<dbReference type="InterPro" id="IPR002941">
    <property type="entry name" value="DNA_methylase_N4/N6"/>
</dbReference>
<gene>
    <name evidence="4" type="primary">61</name>
    <name evidence="4" type="ORF">PBI_TRIPLEJ_61</name>
</gene>
<reference evidence="4 5" key="1">
    <citation type="submission" date="2019-07" db="EMBL/GenBank/DDBJ databases">
        <authorList>
            <person name="Stoner T.H."/>
            <person name="Garlena R.A."/>
            <person name="Russell D.A."/>
            <person name="Pope W.H."/>
            <person name="Jacobs-Sera D."/>
            <person name="Hatfull G.F."/>
        </authorList>
    </citation>
    <scope>NUCLEOTIDE SEQUENCE [LARGE SCALE GENOMIC DNA]</scope>
</reference>
<dbReference type="InterPro" id="IPR029063">
    <property type="entry name" value="SAM-dependent_MTases_sf"/>
</dbReference>
<evidence type="ECO:0000259" key="3">
    <source>
        <dbReference type="Pfam" id="PF01555"/>
    </source>
</evidence>
<sequence length="249" mass="27253">MGLYYQDDMVTLYHGDSREVMAGMADASVAAVITDPPYSENTHQMAKSNKGKGTGVKAIGFASFSDEDLFSTLAECGRISQRWVVANLDYKHAFKIDADPLPNLRVLRIGVWVKTNPMPQISADRPATGWEAIAYMHREDTKPVWNAGGKHGNYILPTAQNEGHPTSKPLSMVSDWVQRFTNHGDTVFDPFAGSGTTLRAAVDNGRKAVGVEIDERYCELIAKRLSQGALDIFGTPPIPELQEPLAEAS</sequence>
<dbReference type="GO" id="GO:0008170">
    <property type="term" value="F:N-methyltransferase activity"/>
    <property type="evidence" value="ECO:0007669"/>
    <property type="project" value="InterPro"/>
</dbReference>
<dbReference type="GeneID" id="55813824"/>
<dbReference type="Pfam" id="PF01555">
    <property type="entry name" value="N6_N4_Mtase"/>
    <property type="match status" value="1"/>
</dbReference>
<dbReference type="KEGG" id="vg:55813824"/>
<proteinExistence type="predicted"/>
<dbReference type="GO" id="GO:0003677">
    <property type="term" value="F:DNA binding"/>
    <property type="evidence" value="ECO:0007669"/>
    <property type="project" value="InterPro"/>
</dbReference>
<dbReference type="PRINTS" id="PR00508">
    <property type="entry name" value="S21N4MTFRASE"/>
</dbReference>
<dbReference type="SUPFAM" id="SSF53335">
    <property type="entry name" value="S-adenosyl-L-methionine-dependent methyltransferases"/>
    <property type="match status" value="1"/>
</dbReference>
<evidence type="ECO:0000256" key="2">
    <source>
        <dbReference type="ARBA" id="ARBA00022679"/>
    </source>
</evidence>
<dbReference type="GO" id="GO:0032259">
    <property type="term" value="P:methylation"/>
    <property type="evidence" value="ECO:0007669"/>
    <property type="project" value="UniProtKB-KW"/>
</dbReference>
<feature type="domain" description="DNA methylase N-4/N-6" evidence="3">
    <location>
        <begin position="31"/>
        <end position="222"/>
    </location>
</feature>
<evidence type="ECO:0000256" key="1">
    <source>
        <dbReference type="ARBA" id="ARBA00022603"/>
    </source>
</evidence>
<dbReference type="RefSeq" id="YP_009884464.1">
    <property type="nucleotide sequence ID" value="NC_049470.1"/>
</dbReference>
<evidence type="ECO:0000313" key="5">
    <source>
        <dbReference type="Proteomes" id="UP000325735"/>
    </source>
</evidence>
<dbReference type="InterPro" id="IPR001091">
    <property type="entry name" value="RM_Methyltransferase"/>
</dbReference>
<dbReference type="PANTHER" id="PTHR13370:SF3">
    <property type="entry name" value="TRNA (GUANINE(10)-N2)-METHYLTRANSFERASE HOMOLOG"/>
    <property type="match status" value="1"/>
</dbReference>
<dbReference type="Gene3D" id="3.40.50.150">
    <property type="entry name" value="Vaccinia Virus protein VP39"/>
    <property type="match status" value="1"/>
</dbReference>
<dbReference type="PANTHER" id="PTHR13370">
    <property type="entry name" value="RNA METHYLASE-RELATED"/>
    <property type="match status" value="1"/>
</dbReference>
<dbReference type="EMBL" id="MN234178">
    <property type="protein sequence ID" value="QFG09605.1"/>
    <property type="molecule type" value="Genomic_DNA"/>
</dbReference>
<keyword evidence="1 4" id="KW-0489">Methyltransferase</keyword>
<dbReference type="Proteomes" id="UP000325735">
    <property type="component" value="Segment"/>
</dbReference>